<keyword evidence="1" id="KW-1133">Transmembrane helix</keyword>
<gene>
    <name evidence="2" type="ORF">ACFPQ5_04635</name>
</gene>
<evidence type="ECO:0000313" key="3">
    <source>
        <dbReference type="Proteomes" id="UP001596101"/>
    </source>
</evidence>
<accession>A0ABW0MK09</accession>
<dbReference type="Proteomes" id="UP001596101">
    <property type="component" value="Unassembled WGS sequence"/>
</dbReference>
<evidence type="ECO:0000256" key="1">
    <source>
        <dbReference type="SAM" id="Phobius"/>
    </source>
</evidence>
<keyword evidence="1" id="KW-0812">Transmembrane</keyword>
<name>A0ABW0MK09_9BURK</name>
<comment type="caution">
    <text evidence="2">The sequence shown here is derived from an EMBL/GenBank/DDBJ whole genome shotgun (WGS) entry which is preliminary data.</text>
</comment>
<keyword evidence="3" id="KW-1185">Reference proteome</keyword>
<reference evidence="3" key="1">
    <citation type="journal article" date="2019" name="Int. J. Syst. Evol. Microbiol.">
        <title>The Global Catalogue of Microorganisms (GCM) 10K type strain sequencing project: providing services to taxonomists for standard genome sequencing and annotation.</title>
        <authorList>
            <consortium name="The Broad Institute Genomics Platform"/>
            <consortium name="The Broad Institute Genome Sequencing Center for Infectious Disease"/>
            <person name="Wu L."/>
            <person name="Ma J."/>
        </authorList>
    </citation>
    <scope>NUCLEOTIDE SEQUENCE [LARGE SCALE GENOMIC DNA]</scope>
    <source>
        <strain evidence="3">CCUG 43111</strain>
    </source>
</reference>
<protein>
    <recommendedName>
        <fullName evidence="4">DUF2231 domain-containing protein</fullName>
    </recommendedName>
</protein>
<proteinExistence type="predicted"/>
<dbReference type="RefSeq" id="WP_379752107.1">
    <property type="nucleotide sequence ID" value="NZ_JBHSMR010000008.1"/>
</dbReference>
<feature type="transmembrane region" description="Helical" evidence="1">
    <location>
        <begin position="102"/>
        <end position="124"/>
    </location>
</feature>
<feature type="transmembrane region" description="Helical" evidence="1">
    <location>
        <begin position="65"/>
        <end position="81"/>
    </location>
</feature>
<dbReference type="EMBL" id="JBHSMR010000008">
    <property type="protein sequence ID" value="MFC5477462.1"/>
    <property type="molecule type" value="Genomic_DNA"/>
</dbReference>
<evidence type="ECO:0008006" key="4">
    <source>
        <dbReference type="Google" id="ProtNLM"/>
    </source>
</evidence>
<feature type="transmembrane region" description="Helical" evidence="1">
    <location>
        <begin position="136"/>
        <end position="153"/>
    </location>
</feature>
<organism evidence="2 3">
    <name type="scientific">Massilia suwonensis</name>
    <dbReference type="NCBI Taxonomy" id="648895"/>
    <lineage>
        <taxon>Bacteria</taxon>
        <taxon>Pseudomonadati</taxon>
        <taxon>Pseudomonadota</taxon>
        <taxon>Betaproteobacteria</taxon>
        <taxon>Burkholderiales</taxon>
        <taxon>Oxalobacteraceae</taxon>
        <taxon>Telluria group</taxon>
        <taxon>Massilia</taxon>
    </lineage>
</organism>
<evidence type="ECO:0000313" key="2">
    <source>
        <dbReference type="EMBL" id="MFC5477462.1"/>
    </source>
</evidence>
<keyword evidence="1" id="KW-0472">Membrane</keyword>
<sequence>MPPYVYVLLLHGVLGFLDIVINHELLAKLPKRGDAVQEEALHAVREAIFACVFASLAWYQWHGAWVWWIVGLLLLEVIAATRDVIVEGDTRVLPVSERVLHLLLYINLGILITLVGYALVWWHAGETAPVRVDYGWASWVLTGMSVLSLVWAVRDGVAAGRREKIPTATP</sequence>
<feature type="transmembrane region" description="Helical" evidence="1">
    <location>
        <begin position="6"/>
        <end position="27"/>
    </location>
</feature>